<reference evidence="2 3" key="1">
    <citation type="submission" date="2019-02" db="EMBL/GenBank/DDBJ databases">
        <title>Marinobacter halodurans sp. nov., a marine bacterium isolated from sea tidal flat.</title>
        <authorList>
            <person name="Yoo Y."/>
            <person name="Lee D.W."/>
            <person name="Kim B.S."/>
            <person name="Kim J.-J."/>
        </authorList>
    </citation>
    <scope>NUCLEOTIDE SEQUENCE [LARGE SCALE GENOMIC DNA]</scope>
    <source>
        <strain evidence="2 3">YJ-S3-2</strain>
    </source>
</reference>
<organism evidence="2 3">
    <name type="scientific">Marinobacter halodurans</name>
    <dbReference type="NCBI Taxonomy" id="2528979"/>
    <lineage>
        <taxon>Bacteria</taxon>
        <taxon>Pseudomonadati</taxon>
        <taxon>Pseudomonadota</taxon>
        <taxon>Gammaproteobacteria</taxon>
        <taxon>Pseudomonadales</taxon>
        <taxon>Marinobacteraceae</taxon>
        <taxon>Marinobacter</taxon>
    </lineage>
</organism>
<evidence type="ECO:0000259" key="1">
    <source>
        <dbReference type="Pfam" id="PF18071"/>
    </source>
</evidence>
<dbReference type="Gene3D" id="3.40.50.2000">
    <property type="entry name" value="Glycogen Phosphorylase B"/>
    <property type="match status" value="1"/>
</dbReference>
<protein>
    <recommendedName>
        <fullName evidence="1">HMW1C N-terminal domain-containing protein</fullName>
    </recommendedName>
</protein>
<keyword evidence="3" id="KW-1185">Reference proteome</keyword>
<sequence>MTIASLEKKLFTRDDAGFKKELFDILDAIEKGNPVLGGERLTQAGEARRSPGIHPLHKDASLFDNQNAVQRLATCITGFLCAPQLELTTLEARKLVFYKTHLTDIFYLSDFGNLDHVMIYRDLWSPEGGFQLKTDADIFLLMICWTINSEMVMPFDTLNERIPQEMLYMLTSVFYQLEQIQTSRGYDNFEIAFNAFLRLPDGLDITLCRVMLVNIWMGCSYWDIPNRHSIKARINRLIRSANPTVETREAGPMNKRPKIAIMLERYRSDHAVYRCFHAYISELKDHYEVCFFVDEKDVDDVSKNDADHCVFVEGNPKDIRKIAKQVNHYRPDVIFYLSLGMNIWTVLLANFRLAPVQIMGYGHPASAYTDTIDYGFLVGWLPGPDYQSLCTEKVINFTIDSGSDIELHPRTDLSLRAPVNETSTSVVHIAVNSSLMKISDRVLQVCRMLRQHSEKPIEFHFFPAHERGFKLLAFQRKLAGIFGSGFHVHPPCHYELYMQTLAQCHFAIGTFPFGGTNTNTDSVLLSQPKLYLKSEGDLAELTDYCNFARFDPEAGFVFSTELELIATAIVWIHNPSEHADAVKRAGRMRDVLLNTLATSSDFKRQENLSFLRGFKHLIAGEPANSLI</sequence>
<dbReference type="Gene3D" id="3.40.50.11380">
    <property type="match status" value="1"/>
</dbReference>
<dbReference type="EMBL" id="SJDL01000010">
    <property type="protein sequence ID" value="TBW56649.1"/>
    <property type="molecule type" value="Genomic_DNA"/>
</dbReference>
<dbReference type="Proteomes" id="UP000313645">
    <property type="component" value="Unassembled WGS sequence"/>
</dbReference>
<evidence type="ECO:0000313" key="2">
    <source>
        <dbReference type="EMBL" id="TBW56649.1"/>
    </source>
</evidence>
<gene>
    <name evidence="2" type="ORF">EZI54_08325</name>
</gene>
<dbReference type="RefSeq" id="WP_131480922.1">
    <property type="nucleotide sequence ID" value="NZ_SJDL01000010.1"/>
</dbReference>
<name>A0ABY1ZNE8_9GAMM</name>
<dbReference type="InterPro" id="IPR041109">
    <property type="entry name" value="HMW1C_N"/>
</dbReference>
<proteinExistence type="predicted"/>
<comment type="caution">
    <text evidence="2">The sequence shown here is derived from an EMBL/GenBank/DDBJ whole genome shotgun (WGS) entry which is preliminary data.</text>
</comment>
<dbReference type="Pfam" id="PF18071">
    <property type="entry name" value="HMW1C_N"/>
    <property type="match status" value="1"/>
</dbReference>
<accession>A0ABY1ZNE8</accession>
<evidence type="ECO:0000313" key="3">
    <source>
        <dbReference type="Proteomes" id="UP000313645"/>
    </source>
</evidence>
<feature type="domain" description="HMW1C N-terminal" evidence="1">
    <location>
        <begin position="67"/>
        <end position="150"/>
    </location>
</feature>